<evidence type="ECO:0000313" key="2">
    <source>
        <dbReference type="EnsemblMetazoa" id="GPPI004402-PA"/>
    </source>
</evidence>
<name>A0A1B0AQ13_9MUSC</name>
<proteinExistence type="predicted"/>
<evidence type="ECO:0000313" key="3">
    <source>
        <dbReference type="Proteomes" id="UP000092460"/>
    </source>
</evidence>
<protein>
    <submittedName>
        <fullName evidence="2">Uncharacterized protein</fullName>
    </submittedName>
</protein>
<reference evidence="3" key="1">
    <citation type="submission" date="2015-01" db="EMBL/GenBank/DDBJ databases">
        <authorList>
            <person name="Aksoy S."/>
            <person name="Warren W."/>
            <person name="Wilson R.K."/>
        </authorList>
    </citation>
    <scope>NUCLEOTIDE SEQUENCE [LARGE SCALE GENOMIC DNA]</scope>
    <source>
        <strain evidence="3">IAEA</strain>
    </source>
</reference>
<dbReference type="AlphaFoldDB" id="A0A1B0AQ13"/>
<reference evidence="2" key="2">
    <citation type="submission" date="2020-05" db="UniProtKB">
        <authorList>
            <consortium name="EnsemblMetazoa"/>
        </authorList>
    </citation>
    <scope>IDENTIFICATION</scope>
    <source>
        <strain evidence="2">IAEA</strain>
    </source>
</reference>
<dbReference type="EMBL" id="JXJN01001632">
    <property type="status" value="NOT_ANNOTATED_CDS"/>
    <property type="molecule type" value="Genomic_DNA"/>
</dbReference>
<evidence type="ECO:0000256" key="1">
    <source>
        <dbReference type="SAM" id="MobiDB-lite"/>
    </source>
</evidence>
<dbReference type="EMBL" id="JXJN01001633">
    <property type="status" value="NOT_ANNOTATED_CDS"/>
    <property type="molecule type" value="Genomic_DNA"/>
</dbReference>
<organism evidence="2 3">
    <name type="scientific">Glossina palpalis gambiensis</name>
    <dbReference type="NCBI Taxonomy" id="67801"/>
    <lineage>
        <taxon>Eukaryota</taxon>
        <taxon>Metazoa</taxon>
        <taxon>Ecdysozoa</taxon>
        <taxon>Arthropoda</taxon>
        <taxon>Hexapoda</taxon>
        <taxon>Insecta</taxon>
        <taxon>Pterygota</taxon>
        <taxon>Neoptera</taxon>
        <taxon>Endopterygota</taxon>
        <taxon>Diptera</taxon>
        <taxon>Brachycera</taxon>
        <taxon>Muscomorpha</taxon>
        <taxon>Hippoboscoidea</taxon>
        <taxon>Glossinidae</taxon>
        <taxon>Glossina</taxon>
    </lineage>
</organism>
<dbReference type="Proteomes" id="UP000092460">
    <property type="component" value="Unassembled WGS sequence"/>
</dbReference>
<dbReference type="EnsemblMetazoa" id="GPPI004402-RA">
    <property type="protein sequence ID" value="GPPI004402-PA"/>
    <property type="gene ID" value="GPPI004402"/>
</dbReference>
<sequence>QQLPSGRDRLVVRTLRCGRSNPGSNPGHGNDFEQESLSRKYEQNDLPIIKARHEYRNEKEMFQKMFVTRKNLKIPKNLELKCEQAQSSKLWKALSTEQSAAEQWFTDKTFSRRCVKTFRQY</sequence>
<feature type="region of interest" description="Disordered" evidence="1">
    <location>
        <begin position="16"/>
        <end position="39"/>
    </location>
</feature>
<accession>A0A1B0AQ13</accession>
<dbReference type="VEuPathDB" id="VectorBase:GPPI004402"/>
<keyword evidence="3" id="KW-1185">Reference proteome</keyword>